<keyword evidence="2" id="KW-1185">Reference proteome</keyword>
<gene>
    <name evidence="1" type="ORF">CCMA1212_008237</name>
</gene>
<name>A0ABY2GYI2_9HYPO</name>
<evidence type="ECO:0008006" key="3">
    <source>
        <dbReference type="Google" id="ProtNLM"/>
    </source>
</evidence>
<organism evidence="1 2">
    <name type="scientific">Trichoderma ghanense</name>
    <dbReference type="NCBI Taxonomy" id="65468"/>
    <lineage>
        <taxon>Eukaryota</taxon>
        <taxon>Fungi</taxon>
        <taxon>Dikarya</taxon>
        <taxon>Ascomycota</taxon>
        <taxon>Pezizomycotina</taxon>
        <taxon>Sordariomycetes</taxon>
        <taxon>Hypocreomycetidae</taxon>
        <taxon>Hypocreales</taxon>
        <taxon>Hypocreaceae</taxon>
        <taxon>Trichoderma</taxon>
    </lineage>
</organism>
<reference evidence="1 2" key="1">
    <citation type="submission" date="2018-01" db="EMBL/GenBank/DDBJ databases">
        <title>Genome characterization of the sugarcane-associated fungus Trichoderma ghanense CCMA-1212 and their application in lignocelulose bioconversion.</title>
        <authorList>
            <person name="Steindorff A.S."/>
            <person name="Mendes T.D."/>
            <person name="Vilela E.S.D."/>
            <person name="Rodrigues D.S."/>
            <person name="Formighieri E.F."/>
            <person name="Melo I.S."/>
            <person name="Favaro L.C.L."/>
        </authorList>
    </citation>
    <scope>NUCLEOTIDE SEQUENCE [LARGE SCALE GENOMIC DNA]</scope>
    <source>
        <strain evidence="1 2">CCMA-1212</strain>
    </source>
</reference>
<proteinExistence type="predicted"/>
<dbReference type="RefSeq" id="XP_073556154.1">
    <property type="nucleotide sequence ID" value="XM_073705378.1"/>
</dbReference>
<dbReference type="Proteomes" id="UP001642720">
    <property type="component" value="Unassembled WGS sequence"/>
</dbReference>
<protein>
    <recommendedName>
        <fullName evidence="3">Secreted protein</fullName>
    </recommendedName>
</protein>
<dbReference type="GeneID" id="300579828"/>
<dbReference type="EMBL" id="PPTA01000012">
    <property type="protein sequence ID" value="TFA99952.1"/>
    <property type="molecule type" value="Genomic_DNA"/>
</dbReference>
<evidence type="ECO:0000313" key="2">
    <source>
        <dbReference type="Proteomes" id="UP001642720"/>
    </source>
</evidence>
<sequence length="85" mass="10185">MRPSSSVLPLLIQLHCRQPLRWRSRRLNMLYLMQPARSHGLMASIGRCKNWPKKAYPCNTLWARAARPRYYYEYHLEEDTSRGVH</sequence>
<comment type="caution">
    <text evidence="1">The sequence shown here is derived from an EMBL/GenBank/DDBJ whole genome shotgun (WGS) entry which is preliminary data.</text>
</comment>
<evidence type="ECO:0000313" key="1">
    <source>
        <dbReference type="EMBL" id="TFA99952.1"/>
    </source>
</evidence>
<accession>A0ABY2GYI2</accession>